<organism evidence="2 3">
    <name type="scientific">Litoribacillus peritrichatus</name>
    <dbReference type="NCBI Taxonomy" id="718191"/>
    <lineage>
        <taxon>Bacteria</taxon>
        <taxon>Pseudomonadati</taxon>
        <taxon>Pseudomonadota</taxon>
        <taxon>Gammaproteobacteria</taxon>
        <taxon>Oceanospirillales</taxon>
        <taxon>Oceanospirillaceae</taxon>
        <taxon>Litoribacillus</taxon>
    </lineage>
</organism>
<keyword evidence="1" id="KW-0732">Signal</keyword>
<proteinExistence type="predicted"/>
<evidence type="ECO:0000313" key="3">
    <source>
        <dbReference type="Proteomes" id="UP001501565"/>
    </source>
</evidence>
<sequence>MKKLVGMLFAILFSSTVVAEGLTDSLVQGWLNSQSAVERFGQQHDAQLDKYNADMENQSTPMAAFSQGVVALKQTGLYGKFEDIIDDYGFDSPEQWADVGGRIMSAFFAIEMGGRAAEMAQMQQQMQAMMNNPNIPQEQKQMMANSMKQGMAMFEQAKKAPESDKKVVTKFLPQLRSLGDQNMAQ</sequence>
<dbReference type="Proteomes" id="UP001501565">
    <property type="component" value="Unassembled WGS sequence"/>
</dbReference>
<reference evidence="3" key="1">
    <citation type="journal article" date="2019" name="Int. J. Syst. Evol. Microbiol.">
        <title>The Global Catalogue of Microorganisms (GCM) 10K type strain sequencing project: providing services to taxonomists for standard genome sequencing and annotation.</title>
        <authorList>
            <consortium name="The Broad Institute Genomics Platform"/>
            <consortium name="The Broad Institute Genome Sequencing Center for Infectious Disease"/>
            <person name="Wu L."/>
            <person name="Ma J."/>
        </authorList>
    </citation>
    <scope>NUCLEOTIDE SEQUENCE [LARGE SCALE GENOMIC DNA]</scope>
    <source>
        <strain evidence="3">JCM 17551</strain>
    </source>
</reference>
<gene>
    <name evidence="2" type="ORF">GCM10022277_20630</name>
</gene>
<evidence type="ECO:0000256" key="1">
    <source>
        <dbReference type="SAM" id="SignalP"/>
    </source>
</evidence>
<accession>A0ABP7MJL3</accession>
<keyword evidence="3" id="KW-1185">Reference proteome</keyword>
<dbReference type="EMBL" id="BAABBN010000007">
    <property type="protein sequence ID" value="GAA3924643.1"/>
    <property type="molecule type" value="Genomic_DNA"/>
</dbReference>
<dbReference type="RefSeq" id="WP_344798252.1">
    <property type="nucleotide sequence ID" value="NZ_BAABBN010000007.1"/>
</dbReference>
<feature type="chain" id="PRO_5045274396" evidence="1">
    <location>
        <begin position="20"/>
        <end position="185"/>
    </location>
</feature>
<feature type="signal peptide" evidence="1">
    <location>
        <begin position="1"/>
        <end position="19"/>
    </location>
</feature>
<evidence type="ECO:0000313" key="2">
    <source>
        <dbReference type="EMBL" id="GAA3924643.1"/>
    </source>
</evidence>
<protein>
    <submittedName>
        <fullName evidence="2">Uncharacterized protein</fullName>
    </submittedName>
</protein>
<name>A0ABP7MJL3_9GAMM</name>
<comment type="caution">
    <text evidence="2">The sequence shown here is derived from an EMBL/GenBank/DDBJ whole genome shotgun (WGS) entry which is preliminary data.</text>
</comment>